<evidence type="ECO:0000256" key="2">
    <source>
        <dbReference type="ARBA" id="ARBA00022801"/>
    </source>
</evidence>
<dbReference type="InterPro" id="IPR000086">
    <property type="entry name" value="NUDIX_hydrolase_dom"/>
</dbReference>
<dbReference type="PANTHER" id="PTHR43046:SF14">
    <property type="entry name" value="MUTT_NUDIX FAMILY PROTEIN"/>
    <property type="match status" value="1"/>
</dbReference>
<feature type="domain" description="Nudix hydrolase" evidence="3">
    <location>
        <begin position="1"/>
        <end position="122"/>
    </location>
</feature>
<evidence type="ECO:0000313" key="5">
    <source>
        <dbReference type="Proteomes" id="UP000664495"/>
    </source>
</evidence>
<dbReference type="SUPFAM" id="SSF55811">
    <property type="entry name" value="Nudix"/>
    <property type="match status" value="1"/>
</dbReference>
<reference evidence="4 5" key="1">
    <citation type="submission" date="2021-03" db="EMBL/GenBank/DDBJ databases">
        <title>Enterococcal diversity collection.</title>
        <authorList>
            <person name="Gilmore M.S."/>
            <person name="Schwartzman J."/>
            <person name="Van Tyne D."/>
            <person name="Martin M."/>
            <person name="Earl A.M."/>
            <person name="Manson A.L."/>
            <person name="Straub T."/>
            <person name="Salamzade R."/>
            <person name="Saavedra J."/>
            <person name="Lebreton F."/>
            <person name="Prichula J."/>
            <person name="Schaufler K."/>
            <person name="Gaca A."/>
            <person name="Sgardioli B."/>
            <person name="Wagenaar J."/>
            <person name="Strong T."/>
        </authorList>
    </citation>
    <scope>NUCLEOTIDE SEQUENCE [LARGE SCALE GENOMIC DNA]</scope>
    <source>
        <strain evidence="4 5">MJM16</strain>
    </source>
</reference>
<keyword evidence="2" id="KW-0378">Hydrolase</keyword>
<comment type="caution">
    <text evidence="4">The sequence shown here is derived from an EMBL/GenBank/DDBJ whole genome shotgun (WGS) entry which is preliminary data.</text>
</comment>
<proteinExistence type="predicted"/>
<comment type="cofactor">
    <cofactor evidence="1">
        <name>Mg(2+)</name>
        <dbReference type="ChEBI" id="CHEBI:18420"/>
    </cofactor>
</comment>
<name>A0ABS3HLT8_9ENTE</name>
<dbReference type="Pfam" id="PF00293">
    <property type="entry name" value="NUDIX"/>
    <property type="match status" value="1"/>
</dbReference>
<evidence type="ECO:0000256" key="1">
    <source>
        <dbReference type="ARBA" id="ARBA00001946"/>
    </source>
</evidence>
<evidence type="ECO:0000313" key="4">
    <source>
        <dbReference type="EMBL" id="MBO0454414.1"/>
    </source>
</evidence>
<organism evidence="4 5">
    <name type="scientific">Candidatus Enterococcus murrayae</name>
    <dbReference type="NCBI Taxonomy" id="2815321"/>
    <lineage>
        <taxon>Bacteria</taxon>
        <taxon>Bacillati</taxon>
        <taxon>Bacillota</taxon>
        <taxon>Bacilli</taxon>
        <taxon>Lactobacillales</taxon>
        <taxon>Enterococcaceae</taxon>
        <taxon>Enterococcus</taxon>
    </lineage>
</organism>
<gene>
    <name evidence="4" type="ORF">JZO85_19325</name>
</gene>
<protein>
    <submittedName>
        <fullName evidence="4">NUDIX domain-containing protein</fullName>
    </submittedName>
</protein>
<dbReference type="PROSITE" id="PS51462">
    <property type="entry name" value="NUDIX"/>
    <property type="match status" value="1"/>
</dbReference>
<keyword evidence="5" id="KW-1185">Reference proteome</keyword>
<dbReference type="PANTHER" id="PTHR43046">
    <property type="entry name" value="GDP-MANNOSE MANNOSYL HYDROLASE"/>
    <property type="match status" value="1"/>
</dbReference>
<evidence type="ECO:0000259" key="3">
    <source>
        <dbReference type="PROSITE" id="PS51462"/>
    </source>
</evidence>
<accession>A0ABS3HLT8</accession>
<sequence length="148" mass="17805">MKKAYAVIIRNGLILLVRRQGMPVWDLPGGELLPNENEREGMQRLIKELLSFDSKVEDLIGIYTKEYHDEITYVYKVQETISQSKMESQDYVAFNFFDIHNLPLNVFPDRHRQIKDYKTGRYPVRLRFKQNRILIRIENFIKQRKKEK</sequence>
<dbReference type="InterPro" id="IPR015797">
    <property type="entry name" value="NUDIX_hydrolase-like_dom_sf"/>
</dbReference>
<dbReference type="EMBL" id="JAFLVR010000060">
    <property type="protein sequence ID" value="MBO0454414.1"/>
    <property type="molecule type" value="Genomic_DNA"/>
</dbReference>
<dbReference type="Proteomes" id="UP000664495">
    <property type="component" value="Unassembled WGS sequence"/>
</dbReference>
<dbReference type="Gene3D" id="3.90.79.10">
    <property type="entry name" value="Nucleoside Triphosphate Pyrophosphohydrolase"/>
    <property type="match status" value="1"/>
</dbReference>